<evidence type="ECO:0000313" key="1">
    <source>
        <dbReference type="EMBL" id="XDQ23348.1"/>
    </source>
</evidence>
<dbReference type="Pfam" id="PF00805">
    <property type="entry name" value="Pentapeptide"/>
    <property type="match status" value="4"/>
</dbReference>
<gene>
    <name evidence="1" type="ORF">AB5J56_00795</name>
</gene>
<reference evidence="1" key="1">
    <citation type="submission" date="2024-07" db="EMBL/GenBank/DDBJ databases">
        <authorList>
            <person name="Yu S.T."/>
        </authorList>
    </citation>
    <scope>NUCLEOTIDE SEQUENCE</scope>
    <source>
        <strain evidence="1">R21</strain>
    </source>
</reference>
<proteinExistence type="predicted"/>
<dbReference type="SUPFAM" id="SSF141571">
    <property type="entry name" value="Pentapeptide repeat-like"/>
    <property type="match status" value="2"/>
</dbReference>
<accession>A0AB39P2M5</accession>
<dbReference type="AlphaFoldDB" id="A0AB39P2M5"/>
<dbReference type="InterPro" id="IPR001646">
    <property type="entry name" value="5peptide_repeat"/>
</dbReference>
<dbReference type="Gene3D" id="2.160.20.80">
    <property type="entry name" value="E3 ubiquitin-protein ligase SopA"/>
    <property type="match status" value="2"/>
</dbReference>
<dbReference type="EMBL" id="CP163435">
    <property type="protein sequence ID" value="XDQ23348.1"/>
    <property type="molecule type" value="Genomic_DNA"/>
</dbReference>
<name>A0AB39P2M5_9ACTN</name>
<sequence>MLLVSLPGLAALAALLFTWMQVGQANNELRISEQGQITNRFNAAVRNLGSESMDVRLGGIYALERIMHDSARDHPTVVSVLSAYLRRHASGAAAGTSAGGALPADVDAVMNVLAGRSPEHDHGLSINLSHTHLRGWAPAFSRTRRGINLTGADLAGTDLSQAGLDYAQLDDVSLGEANLSGASLFRAQLRRAQLMANLRDASFLNADLTSASFCSGSARDQCADLTDVSFEGADLSEAALGQADLTKTTICPPAYGSFLIEGEGAKKQRCARLRGADLHGAKLAGLDLPGVDLSNAVLAKADLARVDLRKANLAGAELSHSDLSGARLSKANLTKANLTGAKLTGAKLDGARLDDVRGLPSSFRPPS</sequence>
<protein>
    <submittedName>
        <fullName evidence="1">Pentapeptide repeat-containing protein</fullName>
    </submittedName>
</protein>
<dbReference type="PANTHER" id="PTHR14136:SF17">
    <property type="entry name" value="BTB_POZ DOMAIN-CONTAINING PROTEIN KCTD9"/>
    <property type="match status" value="1"/>
</dbReference>
<dbReference type="InterPro" id="IPR051082">
    <property type="entry name" value="Pentapeptide-BTB/POZ_domain"/>
</dbReference>
<organism evidence="1">
    <name type="scientific">Streptomyces sp. R21</name>
    <dbReference type="NCBI Taxonomy" id="3238627"/>
    <lineage>
        <taxon>Bacteria</taxon>
        <taxon>Bacillati</taxon>
        <taxon>Actinomycetota</taxon>
        <taxon>Actinomycetes</taxon>
        <taxon>Kitasatosporales</taxon>
        <taxon>Streptomycetaceae</taxon>
        <taxon>Streptomyces</taxon>
    </lineage>
</organism>
<dbReference type="PANTHER" id="PTHR14136">
    <property type="entry name" value="BTB_POZ DOMAIN-CONTAINING PROTEIN KCTD9"/>
    <property type="match status" value="1"/>
</dbReference>
<dbReference type="RefSeq" id="WP_369228988.1">
    <property type="nucleotide sequence ID" value="NZ_CP163435.1"/>
</dbReference>